<dbReference type="Gramene" id="TVU48517">
    <property type="protein sequence ID" value="TVU48517"/>
    <property type="gene ID" value="EJB05_08155"/>
</dbReference>
<gene>
    <name evidence="1" type="ORF">EJB05_08155</name>
</gene>
<sequence>MPLLSPQLLLLSLPDAHHHRALLPPPACAGFVPSSSCSPSSSSSLPSRRLTRSPARTELRVISPETSSTVVTEAATIGEQPGNTTWAEFAARVSGEWDGFGAEFTAGGDPVELPENVVPEAYREWGVKVLDWQTQCPTLADPSARAPCALHYRLVRLLPTVGCEADAATVHTSHQRHAASAAAFAYAAAGSYVAAWPKGPAPVLEVEHCLVRSPDDDEEEEVVARVRVVQTVALGREARLRGLKVFSEQWYGPFRNGEQLGGCAVRETGFAAGEKLDVSEVVGQWETTNVAAARFSGELDPETGKFAELSPDEPSKLSRDADGVVTLPKQLWSAFKAHGDGEFLCEVGWVLGGGSAVTSRCVVSKDGDVKASVSDFPRIEIMFALVLQEIATAYESRVSEGT</sequence>
<comment type="caution">
    <text evidence="1">The sequence shown here is derived from an EMBL/GenBank/DDBJ whole genome shotgun (WGS) entry which is preliminary data.</text>
</comment>
<dbReference type="EMBL" id="RWGY01000004">
    <property type="protein sequence ID" value="TVU48517.1"/>
    <property type="molecule type" value="Genomic_DNA"/>
</dbReference>
<organism evidence="1 2">
    <name type="scientific">Eragrostis curvula</name>
    <name type="common">weeping love grass</name>
    <dbReference type="NCBI Taxonomy" id="38414"/>
    <lineage>
        <taxon>Eukaryota</taxon>
        <taxon>Viridiplantae</taxon>
        <taxon>Streptophyta</taxon>
        <taxon>Embryophyta</taxon>
        <taxon>Tracheophyta</taxon>
        <taxon>Spermatophyta</taxon>
        <taxon>Magnoliopsida</taxon>
        <taxon>Liliopsida</taxon>
        <taxon>Poales</taxon>
        <taxon>Poaceae</taxon>
        <taxon>PACMAD clade</taxon>
        <taxon>Chloridoideae</taxon>
        <taxon>Eragrostideae</taxon>
        <taxon>Eragrostidinae</taxon>
        <taxon>Eragrostis</taxon>
    </lineage>
</organism>
<protein>
    <recommendedName>
        <fullName evidence="3">DUF3598 domain-containing protein</fullName>
    </recommendedName>
</protein>
<evidence type="ECO:0000313" key="2">
    <source>
        <dbReference type="Proteomes" id="UP000324897"/>
    </source>
</evidence>
<accession>A0A5J9WKX0</accession>
<reference evidence="1 2" key="1">
    <citation type="journal article" date="2019" name="Sci. Rep.">
        <title>A high-quality genome of Eragrostis curvula grass provides insights into Poaceae evolution and supports new strategies to enhance forage quality.</title>
        <authorList>
            <person name="Carballo J."/>
            <person name="Santos B.A.C.M."/>
            <person name="Zappacosta D."/>
            <person name="Garbus I."/>
            <person name="Selva J.P."/>
            <person name="Gallo C.A."/>
            <person name="Diaz A."/>
            <person name="Albertini E."/>
            <person name="Caccamo M."/>
            <person name="Echenique V."/>
        </authorList>
    </citation>
    <scope>NUCLEOTIDE SEQUENCE [LARGE SCALE GENOMIC DNA]</scope>
    <source>
        <strain evidence="2">cv. Victoria</strain>
        <tissue evidence="1">Leaf</tissue>
    </source>
</reference>
<dbReference type="AlphaFoldDB" id="A0A5J9WKX0"/>
<evidence type="ECO:0008006" key="3">
    <source>
        <dbReference type="Google" id="ProtNLM"/>
    </source>
</evidence>
<name>A0A5J9WKX0_9POAL</name>
<dbReference type="OrthoDB" id="1883156at2759"/>
<keyword evidence="2" id="KW-1185">Reference proteome</keyword>
<proteinExistence type="predicted"/>
<dbReference type="Proteomes" id="UP000324897">
    <property type="component" value="Chromosome 5"/>
</dbReference>
<evidence type="ECO:0000313" key="1">
    <source>
        <dbReference type="EMBL" id="TVU48517.1"/>
    </source>
</evidence>